<dbReference type="EMBL" id="HG712513">
    <property type="protein sequence ID" value="CDJ50946.1"/>
    <property type="molecule type" value="Genomic_DNA"/>
</dbReference>
<dbReference type="Proteomes" id="UP000030750">
    <property type="component" value="Unassembled WGS sequence"/>
</dbReference>
<keyword evidence="2" id="KW-1185">Reference proteome</keyword>
<dbReference type="AlphaFoldDB" id="U6LLC9"/>
<proteinExistence type="predicted"/>
<dbReference type="VEuPathDB" id="ToxoDB:EBH_0086730"/>
<sequence length="97" mass="10857">MPCEKCEAKFTKLVTPDVKEGSKRIVGVNKLIEKTTKKDKIVIVGSKCKVCKTALHMKGKYCAPWVWEVRAGWFQREEPYEHKMLIRTAAAGCAGSG</sequence>
<reference evidence="1" key="1">
    <citation type="submission" date="2013-10" db="EMBL/GenBank/DDBJ databases">
        <title>Genomic analysis of the causative agents of coccidiosis in chickens.</title>
        <authorList>
            <person name="Reid A.J."/>
            <person name="Blake D."/>
            <person name="Billington K."/>
            <person name="Browne H."/>
            <person name="Dunn M."/>
            <person name="Hung S."/>
            <person name="Kawahara F."/>
            <person name="Miranda-Saavedra D."/>
            <person name="Mourier T."/>
            <person name="Nagra H."/>
            <person name="Otto T.D."/>
            <person name="Rawlings N."/>
            <person name="Sanchez A."/>
            <person name="Sanders M."/>
            <person name="Subramaniam C."/>
            <person name="Tay Y."/>
            <person name="Dear P."/>
            <person name="Doerig C."/>
            <person name="Gruber A."/>
            <person name="Parkinson J."/>
            <person name="Shirley M."/>
            <person name="Wan K.L."/>
            <person name="Berriman M."/>
            <person name="Tomley F."/>
            <person name="Pain A."/>
        </authorList>
    </citation>
    <scope>NUCLEOTIDE SEQUENCE [LARGE SCALE GENOMIC DNA]</scope>
    <source>
        <strain evidence="1">Houghton</strain>
    </source>
</reference>
<organism evidence="1 2">
    <name type="scientific">Eimeria brunetti</name>
    <dbReference type="NCBI Taxonomy" id="51314"/>
    <lineage>
        <taxon>Eukaryota</taxon>
        <taxon>Sar</taxon>
        <taxon>Alveolata</taxon>
        <taxon>Apicomplexa</taxon>
        <taxon>Conoidasida</taxon>
        <taxon>Coccidia</taxon>
        <taxon>Eucoccidiorida</taxon>
        <taxon>Eimeriorina</taxon>
        <taxon>Eimeriidae</taxon>
        <taxon>Eimeria</taxon>
    </lineage>
</organism>
<protein>
    <submittedName>
        <fullName evidence="1">Postsynaptic protein CRIPT, putative</fullName>
    </submittedName>
</protein>
<evidence type="ECO:0000313" key="2">
    <source>
        <dbReference type="Proteomes" id="UP000030750"/>
    </source>
</evidence>
<evidence type="ECO:0000313" key="1">
    <source>
        <dbReference type="EMBL" id="CDJ50946.1"/>
    </source>
</evidence>
<accession>U6LLC9</accession>
<gene>
    <name evidence="1" type="ORF">EBH_0086730</name>
</gene>
<dbReference type="OrthoDB" id="147332at2759"/>
<name>U6LLC9_9EIME</name>
<reference evidence="1" key="2">
    <citation type="submission" date="2013-10" db="EMBL/GenBank/DDBJ databases">
        <authorList>
            <person name="Aslett M."/>
        </authorList>
    </citation>
    <scope>NUCLEOTIDE SEQUENCE [LARGE SCALE GENOMIC DNA]</scope>
    <source>
        <strain evidence="1">Houghton</strain>
    </source>
</reference>